<keyword evidence="2" id="KW-1185">Reference proteome</keyword>
<dbReference type="SUPFAM" id="SSF56235">
    <property type="entry name" value="N-terminal nucleophile aminohydrolases (Ntn hydrolases)"/>
    <property type="match status" value="1"/>
</dbReference>
<reference evidence="1 2" key="1">
    <citation type="submission" date="2020-10" db="EMBL/GenBank/DDBJ databases">
        <title>The Coptis chinensis genome and diversification of protoberbering-type alkaloids.</title>
        <authorList>
            <person name="Wang B."/>
            <person name="Shu S."/>
            <person name="Song C."/>
            <person name="Liu Y."/>
        </authorList>
    </citation>
    <scope>NUCLEOTIDE SEQUENCE [LARGE SCALE GENOMIC DNA]</scope>
    <source>
        <strain evidence="1">HL-2020</strain>
        <tissue evidence="1">Leaf</tissue>
    </source>
</reference>
<dbReference type="Gene3D" id="3.60.20.10">
    <property type="entry name" value="Glutamine Phosphoribosylpyrophosphate, subunit 1, domain 1"/>
    <property type="match status" value="1"/>
</dbReference>
<evidence type="ECO:0000313" key="1">
    <source>
        <dbReference type="EMBL" id="KAF9623339.1"/>
    </source>
</evidence>
<dbReference type="AlphaFoldDB" id="A0A835ITX7"/>
<name>A0A835ITX7_9MAGN</name>
<dbReference type="OrthoDB" id="431557at2759"/>
<evidence type="ECO:0000313" key="2">
    <source>
        <dbReference type="Proteomes" id="UP000631114"/>
    </source>
</evidence>
<dbReference type="Proteomes" id="UP000631114">
    <property type="component" value="Unassembled WGS sequence"/>
</dbReference>
<accession>A0A835ITX7</accession>
<gene>
    <name evidence="1" type="ORF">IFM89_000828</name>
</gene>
<dbReference type="InterPro" id="IPR029055">
    <property type="entry name" value="Ntn_hydrolases_N"/>
</dbReference>
<dbReference type="EMBL" id="JADFTS010000001">
    <property type="protein sequence ID" value="KAF9623339.1"/>
    <property type="molecule type" value="Genomic_DNA"/>
</dbReference>
<dbReference type="GO" id="GO:0051603">
    <property type="term" value="P:proteolysis involved in protein catabolic process"/>
    <property type="evidence" value="ECO:0007669"/>
    <property type="project" value="InterPro"/>
</dbReference>
<sequence>MKLIASKMMLPGSNQRIHSVHCHSGMVVAGLAADGRKIVAGTKSEATNYERLASLLVA</sequence>
<comment type="caution">
    <text evidence="1">The sequence shown here is derived from an EMBL/GenBank/DDBJ whole genome shotgun (WGS) entry which is preliminary data.</text>
</comment>
<dbReference type="GO" id="GO:0005839">
    <property type="term" value="C:proteasome core complex"/>
    <property type="evidence" value="ECO:0007669"/>
    <property type="project" value="InterPro"/>
</dbReference>
<dbReference type="InterPro" id="IPR001353">
    <property type="entry name" value="Proteasome_sua/b"/>
</dbReference>
<proteinExistence type="predicted"/>
<dbReference type="Pfam" id="PF00227">
    <property type="entry name" value="Proteasome"/>
    <property type="match status" value="1"/>
</dbReference>
<organism evidence="1 2">
    <name type="scientific">Coptis chinensis</name>
    <dbReference type="NCBI Taxonomy" id="261450"/>
    <lineage>
        <taxon>Eukaryota</taxon>
        <taxon>Viridiplantae</taxon>
        <taxon>Streptophyta</taxon>
        <taxon>Embryophyta</taxon>
        <taxon>Tracheophyta</taxon>
        <taxon>Spermatophyta</taxon>
        <taxon>Magnoliopsida</taxon>
        <taxon>Ranunculales</taxon>
        <taxon>Ranunculaceae</taxon>
        <taxon>Coptidoideae</taxon>
        <taxon>Coptis</taxon>
    </lineage>
</organism>
<protein>
    <submittedName>
        <fullName evidence="1">Uncharacterized protein</fullName>
    </submittedName>
</protein>